<dbReference type="PANTHER" id="PTHR35936">
    <property type="entry name" value="MEMBRANE-BOUND LYTIC MUREIN TRANSGLYCOSYLASE F"/>
    <property type="match status" value="1"/>
</dbReference>
<evidence type="ECO:0000259" key="2">
    <source>
        <dbReference type="SMART" id="SM00062"/>
    </source>
</evidence>
<keyword evidence="4" id="KW-1185">Reference proteome</keyword>
<dbReference type="InterPro" id="IPR001638">
    <property type="entry name" value="Solute-binding_3/MltF_N"/>
</dbReference>
<dbReference type="Pfam" id="PF00497">
    <property type="entry name" value="SBP_bac_3"/>
    <property type="match status" value="1"/>
</dbReference>
<accession>A0A4R4XE06</accession>
<dbReference type="AlphaFoldDB" id="A0A4R4XE06"/>
<keyword evidence="1" id="KW-0732">Signal</keyword>
<dbReference type="RefSeq" id="WP_132317050.1">
    <property type="nucleotide sequence ID" value="NZ_SMKR01000016.1"/>
</dbReference>
<sequence length="236" mass="25333">MTSVRADLAPSGVLRASINLGNPVLAQGTPAAPAGVTVNIAREIARRLEVPLELVCFDAARSSFEALTTGRADICFLAIEPARADAVAFTAPYVIIEGVYAVRRESDLREVADVDRAGVRVGVKRGSAYDLYLTRTLRHATIVRGDEGTDVFLAEGLEAAAGIRQPITQFVAGRPDVRLIDERFMEIRQAVGTTRTRHPDTVAYLRALVEDLKASGFVAESLLRSHQPDAAVAPLG</sequence>
<dbReference type="EMBL" id="SMKR01000016">
    <property type="protein sequence ID" value="TDD28943.1"/>
    <property type="molecule type" value="Genomic_DNA"/>
</dbReference>
<protein>
    <submittedName>
        <fullName evidence="3">Transporter substrate-binding domain-containing protein</fullName>
    </submittedName>
</protein>
<name>A0A4R4XE06_9ACTN</name>
<dbReference type="PANTHER" id="PTHR35936:SF17">
    <property type="entry name" value="ARGININE-BINDING EXTRACELLULAR PROTEIN ARTP"/>
    <property type="match status" value="1"/>
</dbReference>
<dbReference type="SMART" id="SM00062">
    <property type="entry name" value="PBPb"/>
    <property type="match status" value="1"/>
</dbReference>
<dbReference type="SUPFAM" id="SSF53850">
    <property type="entry name" value="Periplasmic binding protein-like II"/>
    <property type="match status" value="1"/>
</dbReference>
<comment type="caution">
    <text evidence="3">The sequence shown here is derived from an EMBL/GenBank/DDBJ whole genome shotgun (WGS) entry which is preliminary data.</text>
</comment>
<dbReference type="Gene3D" id="3.40.190.10">
    <property type="entry name" value="Periplasmic binding protein-like II"/>
    <property type="match status" value="2"/>
</dbReference>
<evidence type="ECO:0000313" key="4">
    <source>
        <dbReference type="Proteomes" id="UP000295172"/>
    </source>
</evidence>
<organism evidence="3 4">
    <name type="scientific">Kribbella turkmenica</name>
    <dbReference type="NCBI Taxonomy" id="2530375"/>
    <lineage>
        <taxon>Bacteria</taxon>
        <taxon>Bacillati</taxon>
        <taxon>Actinomycetota</taxon>
        <taxon>Actinomycetes</taxon>
        <taxon>Propionibacteriales</taxon>
        <taxon>Kribbellaceae</taxon>
        <taxon>Kribbella</taxon>
    </lineage>
</organism>
<reference evidence="3 4" key="1">
    <citation type="submission" date="2019-02" db="EMBL/GenBank/DDBJ databases">
        <title>Draft genome sequences of novel Actinobacteria.</title>
        <authorList>
            <person name="Sahin N."/>
            <person name="Ay H."/>
            <person name="Saygin H."/>
        </authorList>
    </citation>
    <scope>NUCLEOTIDE SEQUENCE [LARGE SCALE GENOMIC DNA]</scope>
    <source>
        <strain evidence="3 4">16K104</strain>
    </source>
</reference>
<gene>
    <name evidence="3" type="ORF">E1218_05900</name>
</gene>
<dbReference type="OrthoDB" id="571173at2"/>
<dbReference type="Proteomes" id="UP000295172">
    <property type="component" value="Unassembled WGS sequence"/>
</dbReference>
<evidence type="ECO:0000313" key="3">
    <source>
        <dbReference type="EMBL" id="TDD28943.1"/>
    </source>
</evidence>
<evidence type="ECO:0000256" key="1">
    <source>
        <dbReference type="ARBA" id="ARBA00022729"/>
    </source>
</evidence>
<feature type="domain" description="Solute-binding protein family 3/N-terminal" evidence="2">
    <location>
        <begin position="13"/>
        <end position="229"/>
    </location>
</feature>
<proteinExistence type="predicted"/>